<dbReference type="RefSeq" id="WP_307422007.1">
    <property type="nucleotide sequence ID" value="NZ_JAUSVK010000001.1"/>
</dbReference>
<comment type="catalytic activity">
    <reaction evidence="4">
        <text>O-phospho-L-tyrosyl-[protein] + H2O = L-tyrosyl-[protein] + phosphate</text>
        <dbReference type="Rhea" id="RHEA:10684"/>
        <dbReference type="Rhea" id="RHEA-COMP:10136"/>
        <dbReference type="Rhea" id="RHEA-COMP:20101"/>
        <dbReference type="ChEBI" id="CHEBI:15377"/>
        <dbReference type="ChEBI" id="CHEBI:43474"/>
        <dbReference type="ChEBI" id="CHEBI:46858"/>
        <dbReference type="ChEBI" id="CHEBI:61978"/>
        <dbReference type="EC" id="3.1.3.48"/>
    </reaction>
</comment>
<dbReference type="GO" id="GO:0004725">
    <property type="term" value="F:protein tyrosine phosphatase activity"/>
    <property type="evidence" value="ECO:0007669"/>
    <property type="project" value="UniProtKB-EC"/>
</dbReference>
<dbReference type="EC" id="3.1.3.48" evidence="2"/>
<reference evidence="6 7" key="1">
    <citation type="submission" date="2023-07" db="EMBL/GenBank/DDBJ databases">
        <title>Genomic Encyclopedia of Type Strains, Phase IV (KMG-IV): sequencing the most valuable type-strain genomes for metagenomic binning, comparative biology and taxonomic classification.</title>
        <authorList>
            <person name="Goeker M."/>
        </authorList>
    </citation>
    <scope>NUCLEOTIDE SEQUENCE [LARGE SCALE GENOMIC DNA]</scope>
    <source>
        <strain evidence="6 7">DSM 5896</strain>
    </source>
</reference>
<dbReference type="InterPro" id="IPR016195">
    <property type="entry name" value="Pol/histidinol_Pase-like"/>
</dbReference>
<dbReference type="Gene3D" id="3.20.20.140">
    <property type="entry name" value="Metal-dependent hydrolases"/>
    <property type="match status" value="1"/>
</dbReference>
<dbReference type="Pfam" id="PF19567">
    <property type="entry name" value="CpsB_CapC"/>
    <property type="match status" value="1"/>
</dbReference>
<accession>A0ABU0F7T0</accession>
<keyword evidence="7" id="KW-1185">Reference proteome</keyword>
<comment type="caution">
    <text evidence="6">The sequence shown here is derived from an EMBL/GenBank/DDBJ whole genome shotgun (WGS) entry which is preliminary data.</text>
</comment>
<protein>
    <recommendedName>
        <fullName evidence="2">protein-tyrosine-phosphatase</fullName>
        <ecNumber evidence="2">3.1.3.48</ecNumber>
    </recommendedName>
</protein>
<evidence type="ECO:0000256" key="3">
    <source>
        <dbReference type="ARBA" id="ARBA00022801"/>
    </source>
</evidence>
<evidence type="ECO:0000313" key="7">
    <source>
        <dbReference type="Proteomes" id="UP001237448"/>
    </source>
</evidence>
<evidence type="ECO:0000256" key="5">
    <source>
        <dbReference type="SAM" id="MobiDB-lite"/>
    </source>
</evidence>
<proteinExistence type="inferred from homology"/>
<evidence type="ECO:0000313" key="6">
    <source>
        <dbReference type="EMBL" id="MDQ0390668.1"/>
    </source>
</evidence>
<name>A0ABU0F7T0_9HYPH</name>
<evidence type="ECO:0000256" key="2">
    <source>
        <dbReference type="ARBA" id="ARBA00013064"/>
    </source>
</evidence>
<organism evidence="6 7">
    <name type="scientific">Labrys monachus</name>
    <dbReference type="NCBI Taxonomy" id="217067"/>
    <lineage>
        <taxon>Bacteria</taxon>
        <taxon>Pseudomonadati</taxon>
        <taxon>Pseudomonadota</taxon>
        <taxon>Alphaproteobacteria</taxon>
        <taxon>Hyphomicrobiales</taxon>
        <taxon>Xanthobacteraceae</taxon>
        <taxon>Labrys</taxon>
    </lineage>
</organism>
<dbReference type="InterPro" id="IPR016667">
    <property type="entry name" value="Caps_polysacc_synth_CpsB/CapC"/>
</dbReference>
<comment type="similarity">
    <text evidence="1">Belongs to the metallo-dependent hydrolases superfamily. CpsB/CapC family.</text>
</comment>
<evidence type="ECO:0000256" key="1">
    <source>
        <dbReference type="ARBA" id="ARBA00005750"/>
    </source>
</evidence>
<keyword evidence="3 6" id="KW-0378">Hydrolase</keyword>
<dbReference type="PANTHER" id="PTHR39181:SF1">
    <property type="entry name" value="TYROSINE-PROTEIN PHOSPHATASE YWQE"/>
    <property type="match status" value="1"/>
</dbReference>
<sequence>MFDVHSHILPGIDDGSPDLSVSLAMARLAVAGGVTVQACTPHILPGVYNNRGEAIRAAVAALQAEFDREEIGLRLVPGADVHLMPGLVEGLQSGRVLSLADSRYVLVEPPDRVPPARLADQFFGLMLEGYHPILTHPERLGWVSSHYALIEHLAQAGVWMQVTASSLTGGFGRRAQYWAERMMDEGKVHLIASDAHDARRRPPDLLQGREAAAKRVGDGEATHMVVTRPLCILANDVPSSVPDPCVAGANAELSNEKLASPPPRPPSPGPVSDARSGEGGNAGAGLRSFFDGVRRLFRHRD</sequence>
<dbReference type="EMBL" id="JAUSVK010000001">
    <property type="protein sequence ID" value="MDQ0390668.1"/>
    <property type="molecule type" value="Genomic_DNA"/>
</dbReference>
<dbReference type="SUPFAM" id="SSF89550">
    <property type="entry name" value="PHP domain-like"/>
    <property type="match status" value="1"/>
</dbReference>
<feature type="region of interest" description="Disordered" evidence="5">
    <location>
        <begin position="254"/>
        <end position="286"/>
    </location>
</feature>
<gene>
    <name evidence="6" type="ORF">J3R73_000460</name>
</gene>
<dbReference type="Proteomes" id="UP001237448">
    <property type="component" value="Unassembled WGS sequence"/>
</dbReference>
<evidence type="ECO:0000256" key="4">
    <source>
        <dbReference type="ARBA" id="ARBA00051722"/>
    </source>
</evidence>
<feature type="compositionally biased region" description="Pro residues" evidence="5">
    <location>
        <begin position="260"/>
        <end position="269"/>
    </location>
</feature>
<dbReference type="PANTHER" id="PTHR39181">
    <property type="entry name" value="TYROSINE-PROTEIN PHOSPHATASE YWQE"/>
    <property type="match status" value="1"/>
</dbReference>